<dbReference type="PROSITE" id="PS50158">
    <property type="entry name" value="ZF_CCHC"/>
    <property type="match status" value="1"/>
</dbReference>
<dbReference type="InterPro" id="IPR032567">
    <property type="entry name" value="RTL1-rel"/>
</dbReference>
<dbReference type="GO" id="GO:0003676">
    <property type="term" value="F:nucleic acid binding"/>
    <property type="evidence" value="ECO:0007669"/>
    <property type="project" value="InterPro"/>
</dbReference>
<dbReference type="Pfam" id="PF03732">
    <property type="entry name" value="Retrotrans_gag"/>
    <property type="match status" value="1"/>
</dbReference>
<proteinExistence type="predicted"/>
<sequence length="519" mass="59268">MKRVHVPIFDGTPDPDLAEKWLDEIENNFALLQVPEEMTHLIFKPFLVGEANKWWATLEPTVAPPVSWTKFREEFLKYFFPPAVRMQKIYQFENLKQTPEISVVQYSNKFMALGRFVPSIMADGELKKYKFIRGLSSRIQTKVNTSYTHTFNDVLDASVKAEADCKRLDEEGRNKRPKLGNELAVVGALKPCRSFRLIKKSHGPPPKITGGNTFSVCKTCGKMHRGKCRLKTTFSTCKTYGKIYRGECRVGAGACFECGQQGHRDMNCPNRKVERDKSGNLTDKKPKVNARVHAMTDVRAEVAGDVVTDTLLINSVSAYAIRKGCKTYLAYILDTGKEEMHLEKISVVKDFSDMFPEDLFGLPPNREIAFEINVIPEATPIFKAPYRMTPAELKKLKKQLQELLDKKFIRASVSPWGAPVLFVKKKGGSLRLCIDYRELNRITIKNKYPLPRIDDLFDQLKGVKVFSKIDLKSGYHQLKIKAENIQKSAFRTRYGHYEFLVMPFGLTDRMSIKVEQKPS</sequence>
<organism evidence="3 4">
    <name type="scientific">Coffea arabica</name>
    <name type="common">Arabian coffee</name>
    <dbReference type="NCBI Taxonomy" id="13443"/>
    <lineage>
        <taxon>Eukaryota</taxon>
        <taxon>Viridiplantae</taxon>
        <taxon>Streptophyta</taxon>
        <taxon>Embryophyta</taxon>
        <taxon>Tracheophyta</taxon>
        <taxon>Spermatophyta</taxon>
        <taxon>Magnoliopsida</taxon>
        <taxon>eudicotyledons</taxon>
        <taxon>Gunneridae</taxon>
        <taxon>Pentapetalae</taxon>
        <taxon>asterids</taxon>
        <taxon>lamiids</taxon>
        <taxon>Gentianales</taxon>
        <taxon>Rubiaceae</taxon>
        <taxon>Ixoroideae</taxon>
        <taxon>Gardenieae complex</taxon>
        <taxon>Bertiereae - Coffeeae clade</taxon>
        <taxon>Coffeeae</taxon>
        <taxon>Coffea</taxon>
    </lineage>
</organism>
<protein>
    <recommendedName>
        <fullName evidence="2">CCHC-type domain-containing protein</fullName>
    </recommendedName>
</protein>
<keyword evidence="1" id="KW-0862">Zinc</keyword>
<dbReference type="SUPFAM" id="SSF56672">
    <property type="entry name" value="DNA/RNA polymerases"/>
    <property type="match status" value="1"/>
</dbReference>
<evidence type="ECO:0000259" key="2">
    <source>
        <dbReference type="PROSITE" id="PS50158"/>
    </source>
</evidence>
<dbReference type="InterPro" id="IPR043128">
    <property type="entry name" value="Rev_trsase/Diguanyl_cyclase"/>
</dbReference>
<dbReference type="AlphaFoldDB" id="A0A6P6V829"/>
<dbReference type="PANTHER" id="PTHR15503:SF45">
    <property type="entry name" value="RNA-DIRECTED DNA POLYMERASE HOMOLOG"/>
    <property type="match status" value="1"/>
</dbReference>
<dbReference type="InterPro" id="IPR001878">
    <property type="entry name" value="Znf_CCHC"/>
</dbReference>
<dbReference type="OrthoDB" id="1701144at2759"/>
<dbReference type="PANTHER" id="PTHR15503">
    <property type="entry name" value="LDOC1 RELATED"/>
    <property type="match status" value="1"/>
</dbReference>
<reference evidence="4" key="2">
    <citation type="submission" date="2025-08" db="UniProtKB">
        <authorList>
            <consortium name="RefSeq"/>
        </authorList>
    </citation>
    <scope>IDENTIFICATION</scope>
    <source>
        <tissue evidence="4">Leaves</tissue>
    </source>
</reference>
<dbReference type="Proteomes" id="UP001652660">
    <property type="component" value="Chromosome 11e"/>
</dbReference>
<dbReference type="Pfam" id="PF00078">
    <property type="entry name" value="RVT_1"/>
    <property type="match status" value="1"/>
</dbReference>
<dbReference type="RefSeq" id="XP_027099053.2">
    <property type="nucleotide sequence ID" value="XM_027243252.2"/>
</dbReference>
<dbReference type="GO" id="GO:0008270">
    <property type="term" value="F:zinc ion binding"/>
    <property type="evidence" value="ECO:0007669"/>
    <property type="project" value="UniProtKB-KW"/>
</dbReference>
<feature type="domain" description="CCHC-type" evidence="2">
    <location>
        <begin position="255"/>
        <end position="270"/>
    </location>
</feature>
<dbReference type="Gene3D" id="3.10.10.10">
    <property type="entry name" value="HIV Type 1 Reverse Transcriptase, subunit A, domain 1"/>
    <property type="match status" value="1"/>
</dbReference>
<gene>
    <name evidence="4" type="primary">LOC113718341</name>
</gene>
<dbReference type="GeneID" id="113718341"/>
<name>A0A6P6V829_COFAR</name>
<accession>A0A6P6V829</accession>
<dbReference type="InterPro" id="IPR000477">
    <property type="entry name" value="RT_dom"/>
</dbReference>
<reference evidence="3" key="1">
    <citation type="journal article" date="2025" name="Foods">
        <title>Unveiling the Microbial Signatures of Arabica Coffee Cherries: Insights into Ripeness Specific Diversity, Functional Traits, and Implications for Quality and Safety.</title>
        <authorList>
            <consortium name="RefSeq"/>
            <person name="Tenea G.N."/>
            <person name="Cifuentes V."/>
            <person name="Reyes P."/>
            <person name="Cevallos-Vallejos M."/>
        </authorList>
    </citation>
    <scope>NUCLEOTIDE SEQUENCE [LARGE SCALE GENOMIC DNA]</scope>
</reference>
<keyword evidence="1" id="KW-0863">Zinc-finger</keyword>
<evidence type="ECO:0000313" key="4">
    <source>
        <dbReference type="RefSeq" id="XP_027099053.2"/>
    </source>
</evidence>
<dbReference type="InterPro" id="IPR043502">
    <property type="entry name" value="DNA/RNA_pol_sf"/>
</dbReference>
<keyword evidence="1" id="KW-0479">Metal-binding</keyword>
<dbReference type="CDD" id="cd01647">
    <property type="entry name" value="RT_LTR"/>
    <property type="match status" value="1"/>
</dbReference>
<evidence type="ECO:0000256" key="1">
    <source>
        <dbReference type="PROSITE-ProRule" id="PRU00047"/>
    </source>
</evidence>
<dbReference type="Gene3D" id="3.30.70.270">
    <property type="match status" value="1"/>
</dbReference>
<evidence type="ECO:0000313" key="3">
    <source>
        <dbReference type="Proteomes" id="UP001652660"/>
    </source>
</evidence>
<keyword evidence="3" id="KW-1185">Reference proteome</keyword>
<dbReference type="InterPro" id="IPR005162">
    <property type="entry name" value="Retrotrans_gag_dom"/>
</dbReference>